<keyword evidence="3" id="KW-1185">Reference proteome</keyword>
<evidence type="ECO:0000256" key="1">
    <source>
        <dbReference type="SAM" id="MobiDB-lite"/>
    </source>
</evidence>
<dbReference type="EMBL" id="JADNRY010000003">
    <property type="protein sequence ID" value="KAF9077846.1"/>
    <property type="molecule type" value="Genomic_DNA"/>
</dbReference>
<dbReference type="OrthoDB" id="2107166at2759"/>
<name>A0A9P5Q9J7_9AGAR</name>
<evidence type="ECO:0000313" key="3">
    <source>
        <dbReference type="Proteomes" id="UP000772434"/>
    </source>
</evidence>
<gene>
    <name evidence="2" type="ORF">BDP27DRAFT_1357231</name>
</gene>
<comment type="caution">
    <text evidence="2">The sequence shown here is derived from an EMBL/GenBank/DDBJ whole genome shotgun (WGS) entry which is preliminary data.</text>
</comment>
<dbReference type="Proteomes" id="UP000772434">
    <property type="component" value="Unassembled WGS sequence"/>
</dbReference>
<proteinExistence type="predicted"/>
<feature type="compositionally biased region" description="Polar residues" evidence="1">
    <location>
        <begin position="56"/>
        <end position="77"/>
    </location>
</feature>
<protein>
    <submittedName>
        <fullName evidence="2">Uncharacterized protein</fullName>
    </submittedName>
</protein>
<sequence>MGRWTQYDEDDYRLPSGFKRTGYDADTGQYTFEDHSGNTWNGAAHQEYGTLRRPNSPATMKPRTSSKPATKPATTGSLEEPWTSVTEEMAALNLSELNSNPMYPRTVSQRPNRFIWSFGGQGIEAFNYKERRTRTPSNHRKRGPTRDPNHIVVEMVWNVVPPCLTLILSRGVQLRQLIGH</sequence>
<accession>A0A9P5Q9J7</accession>
<organism evidence="2 3">
    <name type="scientific">Rhodocollybia butyracea</name>
    <dbReference type="NCBI Taxonomy" id="206335"/>
    <lineage>
        <taxon>Eukaryota</taxon>
        <taxon>Fungi</taxon>
        <taxon>Dikarya</taxon>
        <taxon>Basidiomycota</taxon>
        <taxon>Agaricomycotina</taxon>
        <taxon>Agaricomycetes</taxon>
        <taxon>Agaricomycetidae</taxon>
        <taxon>Agaricales</taxon>
        <taxon>Marasmiineae</taxon>
        <taxon>Omphalotaceae</taxon>
        <taxon>Rhodocollybia</taxon>
    </lineage>
</organism>
<feature type="region of interest" description="Disordered" evidence="1">
    <location>
        <begin position="49"/>
        <end position="81"/>
    </location>
</feature>
<dbReference type="AlphaFoldDB" id="A0A9P5Q9J7"/>
<evidence type="ECO:0000313" key="2">
    <source>
        <dbReference type="EMBL" id="KAF9077846.1"/>
    </source>
</evidence>
<reference evidence="2" key="1">
    <citation type="submission" date="2020-11" db="EMBL/GenBank/DDBJ databases">
        <authorList>
            <consortium name="DOE Joint Genome Institute"/>
            <person name="Ahrendt S."/>
            <person name="Riley R."/>
            <person name="Andreopoulos W."/>
            <person name="Labutti K."/>
            <person name="Pangilinan J."/>
            <person name="Ruiz-Duenas F.J."/>
            <person name="Barrasa J.M."/>
            <person name="Sanchez-Garcia M."/>
            <person name="Camarero S."/>
            <person name="Miyauchi S."/>
            <person name="Serrano A."/>
            <person name="Linde D."/>
            <person name="Babiker R."/>
            <person name="Drula E."/>
            <person name="Ayuso-Fernandez I."/>
            <person name="Pacheco R."/>
            <person name="Padilla G."/>
            <person name="Ferreira P."/>
            <person name="Barriuso J."/>
            <person name="Kellner H."/>
            <person name="Castanera R."/>
            <person name="Alfaro M."/>
            <person name="Ramirez L."/>
            <person name="Pisabarro A.G."/>
            <person name="Kuo A."/>
            <person name="Tritt A."/>
            <person name="Lipzen A."/>
            <person name="He G."/>
            <person name="Yan M."/>
            <person name="Ng V."/>
            <person name="Cullen D."/>
            <person name="Martin F."/>
            <person name="Rosso M.-N."/>
            <person name="Henrissat B."/>
            <person name="Hibbett D."/>
            <person name="Martinez A.T."/>
            <person name="Grigoriev I.V."/>
        </authorList>
    </citation>
    <scope>NUCLEOTIDE SEQUENCE</scope>
    <source>
        <strain evidence="2">AH 40177</strain>
    </source>
</reference>